<accession>A0A0L0FH77</accession>
<reference evidence="1 2" key="1">
    <citation type="submission" date="2011-02" db="EMBL/GenBank/DDBJ databases">
        <title>The Genome Sequence of Sphaeroforma arctica JP610.</title>
        <authorList>
            <consortium name="The Broad Institute Genome Sequencing Platform"/>
            <person name="Russ C."/>
            <person name="Cuomo C."/>
            <person name="Young S.K."/>
            <person name="Zeng Q."/>
            <person name="Gargeya S."/>
            <person name="Alvarado L."/>
            <person name="Berlin A."/>
            <person name="Chapman S.B."/>
            <person name="Chen Z."/>
            <person name="Freedman E."/>
            <person name="Gellesch M."/>
            <person name="Goldberg J."/>
            <person name="Griggs A."/>
            <person name="Gujja S."/>
            <person name="Heilman E."/>
            <person name="Heiman D."/>
            <person name="Howarth C."/>
            <person name="Mehta T."/>
            <person name="Neiman D."/>
            <person name="Pearson M."/>
            <person name="Roberts A."/>
            <person name="Saif S."/>
            <person name="Shea T."/>
            <person name="Shenoy N."/>
            <person name="Sisk P."/>
            <person name="Stolte C."/>
            <person name="Sykes S."/>
            <person name="White J."/>
            <person name="Yandava C."/>
            <person name="Burger G."/>
            <person name="Gray M.W."/>
            <person name="Holland P.W.H."/>
            <person name="King N."/>
            <person name="Lang F.B.F."/>
            <person name="Roger A.J."/>
            <person name="Ruiz-Trillo I."/>
            <person name="Haas B."/>
            <person name="Nusbaum C."/>
            <person name="Birren B."/>
        </authorList>
    </citation>
    <scope>NUCLEOTIDE SEQUENCE [LARGE SCALE GENOMIC DNA]</scope>
    <source>
        <strain evidence="1 2">JP610</strain>
    </source>
</reference>
<feature type="non-terminal residue" evidence="1">
    <location>
        <position position="104"/>
    </location>
</feature>
<dbReference type="GeneID" id="25911905"/>
<keyword evidence="2" id="KW-1185">Reference proteome</keyword>
<evidence type="ECO:0000313" key="1">
    <source>
        <dbReference type="EMBL" id="KNC76090.1"/>
    </source>
</evidence>
<dbReference type="EMBL" id="KQ243263">
    <property type="protein sequence ID" value="KNC76090.1"/>
    <property type="molecule type" value="Genomic_DNA"/>
</dbReference>
<proteinExistence type="predicted"/>
<sequence>MCTLVRVYFENTRHVPAVRTAHTQPNVEAGSAQQLRCNECFDLKYDFEFPGTLNSSTTCEQCMLSKNSNHGASSSTLTANQLNTTIAYQETAATDSSRRRNCQS</sequence>
<dbReference type="Proteomes" id="UP000054560">
    <property type="component" value="Unassembled WGS sequence"/>
</dbReference>
<name>A0A0L0FH77_9EUKA</name>
<organism evidence="1 2">
    <name type="scientific">Sphaeroforma arctica JP610</name>
    <dbReference type="NCBI Taxonomy" id="667725"/>
    <lineage>
        <taxon>Eukaryota</taxon>
        <taxon>Ichthyosporea</taxon>
        <taxon>Ichthyophonida</taxon>
        <taxon>Sphaeroforma</taxon>
    </lineage>
</organism>
<gene>
    <name evidence="1" type="ORF">SARC_11401</name>
</gene>
<evidence type="ECO:0000313" key="2">
    <source>
        <dbReference type="Proteomes" id="UP000054560"/>
    </source>
</evidence>
<dbReference type="AlphaFoldDB" id="A0A0L0FH77"/>
<protein>
    <submittedName>
        <fullName evidence="1">Uncharacterized protein</fullName>
    </submittedName>
</protein>
<dbReference type="RefSeq" id="XP_014149992.1">
    <property type="nucleotide sequence ID" value="XM_014294517.1"/>
</dbReference>